<dbReference type="NCBIfam" id="NF038153">
    <property type="entry name" value="lant_leader_L1a"/>
    <property type="match status" value="1"/>
</dbReference>
<sequence length="56" mass="5851">MKPQVNALKLNVSKKTITKLDDSQLAGINGGASFSCNLTIQISVFKTPNTGGGTQN</sequence>
<evidence type="ECO:0000313" key="2">
    <source>
        <dbReference type="Proteomes" id="UP001207742"/>
    </source>
</evidence>
<protein>
    <submittedName>
        <fullName evidence="1">Class I lanthipeptide</fullName>
    </submittedName>
</protein>
<organism evidence="1 2">
    <name type="scientific">Chitinophaga nivalis</name>
    <dbReference type="NCBI Taxonomy" id="2991709"/>
    <lineage>
        <taxon>Bacteria</taxon>
        <taxon>Pseudomonadati</taxon>
        <taxon>Bacteroidota</taxon>
        <taxon>Chitinophagia</taxon>
        <taxon>Chitinophagales</taxon>
        <taxon>Chitinophagaceae</taxon>
        <taxon>Chitinophaga</taxon>
    </lineage>
</organism>
<dbReference type="Proteomes" id="UP001207742">
    <property type="component" value="Unassembled WGS sequence"/>
</dbReference>
<accession>A0ABT3INN1</accession>
<proteinExistence type="predicted"/>
<dbReference type="InterPro" id="IPR058238">
    <property type="entry name" value="Lant_leader_dom"/>
</dbReference>
<keyword evidence="2" id="KW-1185">Reference proteome</keyword>
<dbReference type="EMBL" id="JAPDNS010000002">
    <property type="protein sequence ID" value="MCW3485564.1"/>
    <property type="molecule type" value="Genomic_DNA"/>
</dbReference>
<dbReference type="RefSeq" id="WP_264732112.1">
    <property type="nucleotide sequence ID" value="NZ_JAPDNR010000001.1"/>
</dbReference>
<evidence type="ECO:0000313" key="1">
    <source>
        <dbReference type="EMBL" id="MCW3485564.1"/>
    </source>
</evidence>
<reference evidence="1 2" key="1">
    <citation type="submission" date="2022-10" db="EMBL/GenBank/DDBJ databases">
        <title>Chitinophaga nivalis PC15 sp. nov., isolated from Pyeongchang county, South Korea.</title>
        <authorList>
            <person name="Trinh H.N."/>
        </authorList>
    </citation>
    <scope>NUCLEOTIDE SEQUENCE [LARGE SCALE GENOMIC DNA]</scope>
    <source>
        <strain evidence="1 2">PC14</strain>
    </source>
</reference>
<name>A0ABT3INN1_9BACT</name>
<gene>
    <name evidence="1" type="ORF">OL497_16760</name>
</gene>
<comment type="caution">
    <text evidence="1">The sequence shown here is derived from an EMBL/GenBank/DDBJ whole genome shotgun (WGS) entry which is preliminary data.</text>
</comment>